<sequence>MTRIEILDKAGARGTRYSDIDVNPRFGEAYFYSLEAGNELINFGEVIWDYDIDPIIENCRRFGVKEFTISSTFSSLITTIAEFQKRGISLEGLIEINSRYDDWKAGLEGESRKERIPAFKLSL</sequence>
<dbReference type="OrthoDB" id="1701804at2"/>
<dbReference type="InterPro" id="IPR056115">
    <property type="entry name" value="DUF7698"/>
</dbReference>
<dbReference type="Proteomes" id="UP000054874">
    <property type="component" value="Unassembled WGS sequence"/>
</dbReference>
<protein>
    <recommendedName>
        <fullName evidence="1">DUF7698 domain-containing protein</fullName>
    </recommendedName>
</protein>
<comment type="caution">
    <text evidence="2">The sequence shown here is derived from an EMBL/GenBank/DDBJ whole genome shotgun (WGS) entry which is preliminary data.</text>
</comment>
<evidence type="ECO:0000259" key="1">
    <source>
        <dbReference type="Pfam" id="PF24753"/>
    </source>
</evidence>
<feature type="domain" description="DUF7698" evidence="1">
    <location>
        <begin position="1"/>
        <end position="122"/>
    </location>
</feature>
<evidence type="ECO:0000313" key="3">
    <source>
        <dbReference type="Proteomes" id="UP000054874"/>
    </source>
</evidence>
<reference evidence="2 3" key="1">
    <citation type="submission" date="2015-11" db="EMBL/GenBank/DDBJ databases">
        <title>Butyribacter intestini gen. nov., sp. nov., a butyric acid-producing bacterium of the family Lachnospiraceae isolated from the human faeces.</title>
        <authorList>
            <person name="Zou Y."/>
            <person name="Xue W."/>
            <person name="Luo G."/>
            <person name="Lv M."/>
        </authorList>
    </citation>
    <scope>NUCLEOTIDE SEQUENCE [LARGE SCALE GENOMIC DNA]</scope>
    <source>
        <strain evidence="2 3">ACET-33324</strain>
    </source>
</reference>
<name>A0A0V8QJ50_9FIRM</name>
<dbReference type="AlphaFoldDB" id="A0A0V8QJ50"/>
<keyword evidence="3" id="KW-1185">Reference proteome</keyword>
<gene>
    <name evidence="2" type="ORF">ASU35_05530</name>
</gene>
<dbReference type="RefSeq" id="WP_058351395.1">
    <property type="nucleotide sequence ID" value="NZ_CABMMD010000013.1"/>
</dbReference>
<organism evidence="2 3">
    <name type="scientific">Acetivibrio ethanolgignens</name>
    <dbReference type="NCBI Taxonomy" id="290052"/>
    <lineage>
        <taxon>Bacteria</taxon>
        <taxon>Bacillati</taxon>
        <taxon>Bacillota</taxon>
        <taxon>Clostridia</taxon>
        <taxon>Eubacteriales</taxon>
        <taxon>Oscillospiraceae</taxon>
        <taxon>Acetivibrio</taxon>
    </lineage>
</organism>
<dbReference type="EMBL" id="LNAM01000013">
    <property type="protein sequence ID" value="KSV60419.1"/>
    <property type="molecule type" value="Genomic_DNA"/>
</dbReference>
<proteinExistence type="predicted"/>
<dbReference type="Pfam" id="PF24753">
    <property type="entry name" value="DUF7698"/>
    <property type="match status" value="1"/>
</dbReference>
<evidence type="ECO:0000313" key="2">
    <source>
        <dbReference type="EMBL" id="KSV60419.1"/>
    </source>
</evidence>
<accession>A0A0V8QJ50</accession>
<dbReference type="STRING" id="290052.ASU35_05530"/>